<dbReference type="NCBIfam" id="TIGR00671">
    <property type="entry name" value="baf"/>
    <property type="match status" value="1"/>
</dbReference>
<evidence type="ECO:0000313" key="17">
    <source>
        <dbReference type="EMBL" id="MDO2409159.1"/>
    </source>
</evidence>
<dbReference type="InterPro" id="IPR004619">
    <property type="entry name" value="Type_III_PanK"/>
</dbReference>
<evidence type="ECO:0000313" key="18">
    <source>
        <dbReference type="Proteomes" id="UP001171111"/>
    </source>
</evidence>
<evidence type="ECO:0000256" key="11">
    <source>
        <dbReference type="ARBA" id="ARBA00022777"/>
    </source>
</evidence>
<comment type="similarity">
    <text evidence="15">Belongs to the type III pantothenate kinase family.</text>
</comment>
<dbReference type="PANTHER" id="PTHR34265">
    <property type="entry name" value="TYPE III PANTOTHENATE KINASE"/>
    <property type="match status" value="1"/>
</dbReference>
<gene>
    <name evidence="17" type="ORF">Q2362_03470</name>
</gene>
<evidence type="ECO:0000256" key="6">
    <source>
        <dbReference type="ARBA" id="ARBA00011738"/>
    </source>
</evidence>
<dbReference type="NCBIfam" id="NF009872">
    <property type="entry name" value="PRK13333.1"/>
    <property type="match status" value="1"/>
</dbReference>
<evidence type="ECO:0000256" key="12">
    <source>
        <dbReference type="ARBA" id="ARBA00022840"/>
    </source>
</evidence>
<dbReference type="Pfam" id="PF03309">
    <property type="entry name" value="Pan_kinase"/>
    <property type="match status" value="1"/>
</dbReference>
<dbReference type="EC" id="2.7.1.33" evidence="7"/>
<evidence type="ECO:0000256" key="3">
    <source>
        <dbReference type="ARBA" id="ARBA00001972"/>
    </source>
</evidence>
<comment type="catalytic activity">
    <reaction evidence="1">
        <text>(R)-pantothenate + ATP = (R)-4'-phosphopantothenate + ADP + H(+)</text>
        <dbReference type="Rhea" id="RHEA:16373"/>
        <dbReference type="ChEBI" id="CHEBI:10986"/>
        <dbReference type="ChEBI" id="CHEBI:15378"/>
        <dbReference type="ChEBI" id="CHEBI:29032"/>
        <dbReference type="ChEBI" id="CHEBI:30616"/>
        <dbReference type="ChEBI" id="CHEBI:456216"/>
        <dbReference type="EC" id="2.7.1.33"/>
    </reaction>
</comment>
<evidence type="ECO:0000256" key="1">
    <source>
        <dbReference type="ARBA" id="ARBA00001206"/>
    </source>
</evidence>
<dbReference type="PANTHER" id="PTHR34265:SF1">
    <property type="entry name" value="TYPE III PANTOTHENATE KINASE"/>
    <property type="match status" value="1"/>
</dbReference>
<comment type="subunit">
    <text evidence="6">Homodimer.</text>
</comment>
<evidence type="ECO:0000256" key="13">
    <source>
        <dbReference type="ARBA" id="ARBA00022958"/>
    </source>
</evidence>
<comment type="cofactor">
    <cofactor evidence="3">
        <name>NH4(+)</name>
        <dbReference type="ChEBI" id="CHEBI:28938"/>
    </cofactor>
</comment>
<dbReference type="InterPro" id="IPR043129">
    <property type="entry name" value="ATPase_NBD"/>
</dbReference>
<evidence type="ECO:0000256" key="2">
    <source>
        <dbReference type="ARBA" id="ARBA00001958"/>
    </source>
</evidence>
<evidence type="ECO:0000256" key="5">
    <source>
        <dbReference type="ARBA" id="ARBA00005225"/>
    </source>
</evidence>
<accession>A0ABT8T654</accession>
<evidence type="ECO:0000256" key="15">
    <source>
        <dbReference type="ARBA" id="ARBA00038036"/>
    </source>
</evidence>
<dbReference type="SUPFAM" id="SSF53067">
    <property type="entry name" value="Actin-like ATPase domain"/>
    <property type="match status" value="2"/>
</dbReference>
<keyword evidence="12" id="KW-0067">ATP-binding</keyword>
<keyword evidence="18" id="KW-1185">Reference proteome</keyword>
<comment type="pathway">
    <text evidence="5">Cofactor biosynthesis; coenzyme A biosynthesis; CoA from (R)-pantothenate: step 1/5.</text>
</comment>
<keyword evidence="9 17" id="KW-0808">Transferase</keyword>
<dbReference type="Gene3D" id="3.30.420.40">
    <property type="match status" value="2"/>
</dbReference>
<evidence type="ECO:0000256" key="7">
    <source>
        <dbReference type="ARBA" id="ARBA00012102"/>
    </source>
</evidence>
<evidence type="ECO:0000256" key="4">
    <source>
        <dbReference type="ARBA" id="ARBA00004496"/>
    </source>
</evidence>
<keyword evidence="11 17" id="KW-0418">Kinase</keyword>
<dbReference type="EMBL" id="JAULJQ010000003">
    <property type="protein sequence ID" value="MDO2409159.1"/>
    <property type="molecule type" value="Genomic_DNA"/>
</dbReference>
<dbReference type="GO" id="GO:0004594">
    <property type="term" value="F:pantothenate kinase activity"/>
    <property type="evidence" value="ECO:0007669"/>
    <property type="project" value="UniProtKB-EC"/>
</dbReference>
<evidence type="ECO:0000256" key="14">
    <source>
        <dbReference type="ARBA" id="ARBA00022993"/>
    </source>
</evidence>
<evidence type="ECO:0000256" key="8">
    <source>
        <dbReference type="ARBA" id="ARBA00022490"/>
    </source>
</evidence>
<dbReference type="RefSeq" id="WP_302243998.1">
    <property type="nucleotide sequence ID" value="NZ_JAULJQ010000003.1"/>
</dbReference>
<evidence type="ECO:0000256" key="10">
    <source>
        <dbReference type="ARBA" id="ARBA00022741"/>
    </source>
</evidence>
<protein>
    <recommendedName>
        <fullName evidence="16">Type III pantothenate kinase</fullName>
        <ecNumber evidence="7">2.7.1.33</ecNumber>
    </recommendedName>
</protein>
<comment type="subcellular location">
    <subcellularLocation>
        <location evidence="4">Cytoplasm</location>
    </subcellularLocation>
</comment>
<keyword evidence="10" id="KW-0547">Nucleotide-binding</keyword>
<comment type="caution">
    <text evidence="17">The sequence shown here is derived from an EMBL/GenBank/DDBJ whole genome shotgun (WGS) entry which is preliminary data.</text>
</comment>
<evidence type="ECO:0000256" key="9">
    <source>
        <dbReference type="ARBA" id="ARBA00022679"/>
    </source>
</evidence>
<keyword evidence="14" id="KW-0173">Coenzyme A biosynthesis</keyword>
<organism evidence="17 18">
    <name type="scientific">Campylobacter magnus</name>
    <dbReference type="NCBI Taxonomy" id="3026462"/>
    <lineage>
        <taxon>Bacteria</taxon>
        <taxon>Pseudomonadati</taxon>
        <taxon>Campylobacterota</taxon>
        <taxon>Epsilonproteobacteria</taxon>
        <taxon>Campylobacterales</taxon>
        <taxon>Campylobacteraceae</taxon>
        <taxon>Campylobacter</taxon>
    </lineage>
</organism>
<comment type="cofactor">
    <cofactor evidence="2">
        <name>K(+)</name>
        <dbReference type="ChEBI" id="CHEBI:29103"/>
    </cofactor>
</comment>
<name>A0ABT8T654_9BACT</name>
<dbReference type="Proteomes" id="UP001171111">
    <property type="component" value="Unassembled WGS sequence"/>
</dbReference>
<proteinExistence type="inferred from homology"/>
<evidence type="ECO:0000256" key="16">
    <source>
        <dbReference type="ARBA" id="ARBA00040883"/>
    </source>
</evidence>
<reference evidence="17 18" key="1">
    <citation type="submission" date="2023-06" db="EMBL/GenBank/DDBJ databases">
        <title>Campylobacter magnum sp. nov., isolated from cecal contents of domestic pigs (Sus scrofa domesticus).</title>
        <authorList>
            <person name="Papic B."/>
            <person name="Gruntar I."/>
        </authorList>
    </citation>
    <scope>NUCLEOTIDE SEQUENCE [LARGE SCALE GENOMIC DNA]</scope>
    <source>
        <strain evidence="18">34484-21</strain>
    </source>
</reference>
<sequence length="203" mass="22209">MILCDIGNTNVHINENGKIRTLSFEEFKVYRPNEVLYYINVNPAVKVNASFVNLAKKIKFRSTYTGLGVDRAFACYSVESGVVVDSGSATTIDIMHNGIHLGGTILPGLEAFARAYESISPTLKFTLNTNISLDTIPQNTNDAISYAVVKSAVAIINELSGGKNIYFTGGNGAFLSRFFEGSIYNKNLVFDGMIKLLKEENLC</sequence>
<keyword evidence="13" id="KW-0630">Potassium</keyword>
<keyword evidence="8" id="KW-0963">Cytoplasm</keyword>